<protein>
    <recommendedName>
        <fullName evidence="1">F-box domain-containing protein</fullName>
    </recommendedName>
</protein>
<dbReference type="Pfam" id="PF00646">
    <property type="entry name" value="F-box"/>
    <property type="match status" value="1"/>
</dbReference>
<dbReference type="AlphaFoldDB" id="A0A8T1ZHJ6"/>
<dbReference type="InterPro" id="IPR005174">
    <property type="entry name" value="KIB1-4_b-propeller"/>
</dbReference>
<evidence type="ECO:0000313" key="3">
    <source>
        <dbReference type="Proteomes" id="UP000694240"/>
    </source>
</evidence>
<sequence length="390" mass="45997">MDARNDLMIENNGQEVSDNHDWSKLCPDLLRKIIESLNSIDYHRAKLVCSDWYSVWKTCVKRPLYPWRIIYYDDDSSSLFDPRENKIYETKLLGLSDNSYYMASSGNWLLMLNSRLNFYIFNLLTCEKINLPSIRGGKVRLEPSSDCRQGKWGDFVDHFRKISVSKDILGYKRSVALWIDERTGDYFVAWIFKNQYLFTHKKGDDSWWNWNNNWDTFSLDLAYKHSKLYLYTYYDYIKIIDFSGDSPKEEIENNPYRDHPFHCHMSQGEYIWKRRIAIQKSGEVLVILCLTKEGVHLFYVFKMNLESKKWERVKTVGDNEMLIFGHGVTIRAPVQDVGDGIKTGSICFVKDDVSPYYMHSDCGVFDLATSNMTWYGHLGVNSGKTRWFYK</sequence>
<comment type="caution">
    <text evidence="2">The sequence shown here is derived from an EMBL/GenBank/DDBJ whole genome shotgun (WGS) entry which is preliminary data.</text>
</comment>
<evidence type="ECO:0000313" key="2">
    <source>
        <dbReference type="EMBL" id="KAG7558639.1"/>
    </source>
</evidence>
<proteinExistence type="predicted"/>
<feature type="domain" description="F-box" evidence="1">
    <location>
        <begin position="25"/>
        <end position="65"/>
    </location>
</feature>
<dbReference type="Proteomes" id="UP000694240">
    <property type="component" value="Chromosome 10"/>
</dbReference>
<dbReference type="Pfam" id="PF03478">
    <property type="entry name" value="Beta-prop_KIB1-4"/>
    <property type="match status" value="1"/>
</dbReference>
<dbReference type="PANTHER" id="PTHR44259">
    <property type="entry name" value="OS07G0183000 PROTEIN-RELATED"/>
    <property type="match status" value="1"/>
</dbReference>
<name>A0A8T1ZHJ6_9BRAS</name>
<organism evidence="2 3">
    <name type="scientific">Arabidopsis thaliana x Arabidopsis arenosa</name>
    <dbReference type="NCBI Taxonomy" id="1240361"/>
    <lineage>
        <taxon>Eukaryota</taxon>
        <taxon>Viridiplantae</taxon>
        <taxon>Streptophyta</taxon>
        <taxon>Embryophyta</taxon>
        <taxon>Tracheophyta</taxon>
        <taxon>Spermatophyta</taxon>
        <taxon>Magnoliopsida</taxon>
        <taxon>eudicotyledons</taxon>
        <taxon>Gunneridae</taxon>
        <taxon>Pentapetalae</taxon>
        <taxon>rosids</taxon>
        <taxon>malvids</taxon>
        <taxon>Brassicales</taxon>
        <taxon>Brassicaceae</taxon>
        <taxon>Camelineae</taxon>
        <taxon>Arabidopsis</taxon>
    </lineage>
</organism>
<evidence type="ECO:0000259" key="1">
    <source>
        <dbReference type="SMART" id="SM00256"/>
    </source>
</evidence>
<dbReference type="EMBL" id="JAEFBK010000010">
    <property type="protein sequence ID" value="KAG7558639.1"/>
    <property type="molecule type" value="Genomic_DNA"/>
</dbReference>
<keyword evidence="3" id="KW-1185">Reference proteome</keyword>
<dbReference type="InterPro" id="IPR001810">
    <property type="entry name" value="F-box_dom"/>
</dbReference>
<dbReference type="SMART" id="SM00256">
    <property type="entry name" value="FBOX"/>
    <property type="match status" value="1"/>
</dbReference>
<accession>A0A8T1ZHJ6</accession>
<dbReference type="InterPro" id="IPR050942">
    <property type="entry name" value="F-box_BR-signaling"/>
</dbReference>
<reference evidence="2 3" key="1">
    <citation type="submission" date="2020-12" db="EMBL/GenBank/DDBJ databases">
        <title>Concerted genomic and epigenomic changes stabilize Arabidopsis allopolyploids.</title>
        <authorList>
            <person name="Chen Z."/>
        </authorList>
    </citation>
    <scope>NUCLEOTIDE SEQUENCE [LARGE SCALE GENOMIC DNA]</scope>
    <source>
        <strain evidence="2">Allo738</strain>
        <tissue evidence="2">Leaf</tissue>
    </source>
</reference>
<gene>
    <name evidence="2" type="ORF">ISN45_Aa05g002800</name>
</gene>
<dbReference type="PANTHER" id="PTHR44259:SF104">
    <property type="entry name" value="F-BOX ONLY PROTEIN (DUF295)-RELATED"/>
    <property type="match status" value="1"/>
</dbReference>